<dbReference type="InterPro" id="IPR002525">
    <property type="entry name" value="Transp_IS110-like_N"/>
</dbReference>
<dbReference type="EMBL" id="BMHA01000001">
    <property type="protein sequence ID" value="GGI02341.1"/>
    <property type="molecule type" value="Genomic_DNA"/>
</dbReference>
<reference evidence="3" key="1">
    <citation type="journal article" date="2014" name="Int. J. Syst. Evol. Microbiol.">
        <title>Complete genome sequence of Corynebacterium casei LMG S-19264T (=DSM 44701T), isolated from a smear-ripened cheese.</title>
        <authorList>
            <consortium name="US DOE Joint Genome Institute (JGI-PGF)"/>
            <person name="Walter F."/>
            <person name="Albersmeier A."/>
            <person name="Kalinowski J."/>
            <person name="Ruckert C."/>
        </authorList>
    </citation>
    <scope>NUCLEOTIDE SEQUENCE</scope>
    <source>
        <strain evidence="3">CGMCC 1.14988</strain>
    </source>
</reference>
<name>A0A8J3ES85_9ACTN</name>
<dbReference type="OrthoDB" id="3188901at2"/>
<comment type="caution">
    <text evidence="3">The sequence shown here is derived from an EMBL/GenBank/DDBJ whole genome shotgun (WGS) entry which is preliminary data.</text>
</comment>
<evidence type="ECO:0000256" key="1">
    <source>
        <dbReference type="SAM" id="MobiDB-lite"/>
    </source>
</evidence>
<dbReference type="GO" id="GO:0006313">
    <property type="term" value="P:DNA transposition"/>
    <property type="evidence" value="ECO:0007669"/>
    <property type="project" value="InterPro"/>
</dbReference>
<sequence>MLADLTRTDRHNHRPVAGDSELAEAVKTLARAHQGLVWTRQRQTNQLRSALREFSPGALEAFPDLSSSDVPC</sequence>
<organism evidence="3 4">
    <name type="scientific">Egicoccus halophilus</name>
    <dbReference type="NCBI Taxonomy" id="1670830"/>
    <lineage>
        <taxon>Bacteria</taxon>
        <taxon>Bacillati</taxon>
        <taxon>Actinomycetota</taxon>
        <taxon>Nitriliruptoria</taxon>
        <taxon>Egicoccales</taxon>
        <taxon>Egicoccaceae</taxon>
        <taxon>Egicoccus</taxon>
    </lineage>
</organism>
<protein>
    <recommendedName>
        <fullName evidence="2">Transposase IS110-like N-terminal domain-containing protein</fullName>
    </recommendedName>
</protein>
<dbReference type="Pfam" id="PF01548">
    <property type="entry name" value="DEDD_Tnp_IS110"/>
    <property type="match status" value="1"/>
</dbReference>
<dbReference type="Proteomes" id="UP000650511">
    <property type="component" value="Unassembled WGS sequence"/>
</dbReference>
<feature type="region of interest" description="Disordered" evidence="1">
    <location>
        <begin position="1"/>
        <end position="20"/>
    </location>
</feature>
<dbReference type="AlphaFoldDB" id="A0A8J3ES85"/>
<dbReference type="GO" id="GO:0004803">
    <property type="term" value="F:transposase activity"/>
    <property type="evidence" value="ECO:0007669"/>
    <property type="project" value="InterPro"/>
</dbReference>
<proteinExistence type="predicted"/>
<reference evidence="3" key="2">
    <citation type="submission" date="2020-09" db="EMBL/GenBank/DDBJ databases">
        <authorList>
            <person name="Sun Q."/>
            <person name="Zhou Y."/>
        </authorList>
    </citation>
    <scope>NUCLEOTIDE SEQUENCE</scope>
    <source>
        <strain evidence="3">CGMCC 1.14988</strain>
    </source>
</reference>
<dbReference type="GO" id="GO:0003677">
    <property type="term" value="F:DNA binding"/>
    <property type="evidence" value="ECO:0007669"/>
    <property type="project" value="InterPro"/>
</dbReference>
<evidence type="ECO:0000313" key="4">
    <source>
        <dbReference type="Proteomes" id="UP000650511"/>
    </source>
</evidence>
<evidence type="ECO:0000259" key="2">
    <source>
        <dbReference type="Pfam" id="PF01548"/>
    </source>
</evidence>
<gene>
    <name evidence="3" type="ORF">GCM10011354_00030</name>
</gene>
<feature type="domain" description="Transposase IS110-like N-terminal" evidence="2">
    <location>
        <begin position="2"/>
        <end position="56"/>
    </location>
</feature>
<accession>A0A8J3ES85</accession>
<keyword evidence="4" id="KW-1185">Reference proteome</keyword>
<evidence type="ECO:0000313" key="3">
    <source>
        <dbReference type="EMBL" id="GGI02341.1"/>
    </source>
</evidence>